<dbReference type="AlphaFoldDB" id="A0A538TZD6"/>
<comment type="caution">
    <text evidence="1">The sequence shown here is derived from an EMBL/GenBank/DDBJ whole genome shotgun (WGS) entry which is preliminary data.</text>
</comment>
<sequence length="37" mass="3708">MSRLTELAAMSDGVDSAVAAALHAEQGHAVTGVTLNL</sequence>
<reference evidence="1 2" key="1">
    <citation type="journal article" date="2019" name="Nat. Microbiol.">
        <title>Mediterranean grassland soil C-N compound turnover is dependent on rainfall and depth, and is mediated by genomically divergent microorganisms.</title>
        <authorList>
            <person name="Diamond S."/>
            <person name="Andeer P.F."/>
            <person name="Li Z."/>
            <person name="Crits-Christoph A."/>
            <person name="Burstein D."/>
            <person name="Anantharaman K."/>
            <person name="Lane K.R."/>
            <person name="Thomas B.C."/>
            <person name="Pan C."/>
            <person name="Northen T.R."/>
            <person name="Banfield J.F."/>
        </authorList>
    </citation>
    <scope>NUCLEOTIDE SEQUENCE [LARGE SCALE GENOMIC DNA]</scope>
    <source>
        <strain evidence="1">WS_11</strain>
    </source>
</reference>
<dbReference type="InterPro" id="IPR014729">
    <property type="entry name" value="Rossmann-like_a/b/a_fold"/>
</dbReference>
<dbReference type="Gene3D" id="3.40.50.620">
    <property type="entry name" value="HUPs"/>
    <property type="match status" value="1"/>
</dbReference>
<organism evidence="1 2">
    <name type="scientific">Eiseniibacteriota bacterium</name>
    <dbReference type="NCBI Taxonomy" id="2212470"/>
    <lineage>
        <taxon>Bacteria</taxon>
        <taxon>Candidatus Eiseniibacteriota</taxon>
    </lineage>
</organism>
<dbReference type="Pfam" id="PF03054">
    <property type="entry name" value="tRNA_Me_trans"/>
    <property type="match status" value="1"/>
</dbReference>
<proteinExistence type="predicted"/>
<dbReference type="SUPFAM" id="SSF52402">
    <property type="entry name" value="Adenine nucleotide alpha hydrolases-like"/>
    <property type="match status" value="1"/>
</dbReference>
<evidence type="ECO:0000313" key="2">
    <source>
        <dbReference type="Proteomes" id="UP000319771"/>
    </source>
</evidence>
<accession>A0A538TZD6</accession>
<gene>
    <name evidence="1" type="ORF">E6K81_15995</name>
</gene>
<evidence type="ECO:0000313" key="1">
    <source>
        <dbReference type="EMBL" id="TMQ68968.1"/>
    </source>
</evidence>
<dbReference type="EMBL" id="VBPB01000356">
    <property type="protein sequence ID" value="TMQ68968.1"/>
    <property type="molecule type" value="Genomic_DNA"/>
</dbReference>
<protein>
    <submittedName>
        <fullName evidence="1">Uncharacterized protein</fullName>
    </submittedName>
</protein>
<dbReference type="Proteomes" id="UP000319771">
    <property type="component" value="Unassembled WGS sequence"/>
</dbReference>
<name>A0A538TZD6_UNCEI</name>